<dbReference type="InterPro" id="IPR032807">
    <property type="entry name" value="GNVR"/>
</dbReference>
<evidence type="ECO:0000313" key="22">
    <source>
        <dbReference type="Proteomes" id="UP001597108"/>
    </source>
</evidence>
<evidence type="ECO:0000256" key="1">
    <source>
        <dbReference type="ARBA" id="ARBA00004429"/>
    </source>
</evidence>
<accession>A0ABW3ISS7</accession>
<evidence type="ECO:0000256" key="15">
    <source>
        <dbReference type="ARBA" id="ARBA00051245"/>
    </source>
</evidence>
<dbReference type="Pfam" id="PF02706">
    <property type="entry name" value="Wzz"/>
    <property type="match status" value="1"/>
</dbReference>
<evidence type="ECO:0000256" key="2">
    <source>
        <dbReference type="ARBA" id="ARBA00007316"/>
    </source>
</evidence>
<evidence type="ECO:0000256" key="17">
    <source>
        <dbReference type="SAM" id="Phobius"/>
    </source>
</evidence>
<keyword evidence="11" id="KW-0067">ATP-binding</keyword>
<evidence type="ECO:0000256" key="16">
    <source>
        <dbReference type="SAM" id="Coils"/>
    </source>
</evidence>
<dbReference type="InterPro" id="IPR005702">
    <property type="entry name" value="Wzc-like_C"/>
</dbReference>
<dbReference type="InterPro" id="IPR027417">
    <property type="entry name" value="P-loop_NTPase"/>
</dbReference>
<feature type="coiled-coil region" evidence="16">
    <location>
        <begin position="233"/>
        <end position="303"/>
    </location>
</feature>
<evidence type="ECO:0000256" key="4">
    <source>
        <dbReference type="ARBA" id="ARBA00011903"/>
    </source>
</evidence>
<sequence>MTKSNSRPEQHYSSQVVEDDDDVIDLRAIFGTLWRGKWIIFVCALIGAVMGYLSASQIEPRYRATAKLLIGIPTADVLQNQGVMVQANFGDTTLPTHSEILRSTKLIERVIDNLDLSNHPEYRPRAKEEIETHWWQWRPSMPLAVTEWMMDVGLKAPPGPPLPADEIERRRHLALISRVESGISLAPVPESRVISVSFTSGNPRLSAMVANEITEQYLVDQLEGKLETTRSAATWLTDRVEQLKNRVQEAESAVEDARARLSTDTGQSVEVTQQQLQALNASLAVTRNELSAKEAQFQRLSQAVAEGRDLGALTEFRSSPIVAGFRAEESDLMANLTTLRSTVPEGHPAIARVQAQIEEVQRNIRAEADRIIQSIEVDIEAMRATAQTLSMEVRELEDKAAEQARSEVQIRQLEREAEASRVLYENLLSRLQETAAEESLQTVDARVLSPAEVPLGPLTTAAKRTQMLSLIVGLMAGVGIVFLLDRLNNTFRSPQQLEQMVGQNVLATIPLAGNRMKRHDVISLLREKPNSSLAESIRNLRTSILFSNVDKPPKVIMFTSSVPREGKSTTSMLMALTSRQMGKSAIIVDCDLRMPALSKVLNIKDDEHGLLSVIDGTATLEEAVYKEPNTGLHVLMTKSSERNANINAADVLSSHRFEHLVKHLSQSYDLVVLDTPPTLVVTDSRIVASMADAIVFAVRWDSTPRAAVMEGVRELTSLDIKLTGVVMTMVNETKAARYSYDGYGYYKGRYRDYYET</sequence>
<dbReference type="Pfam" id="PF13807">
    <property type="entry name" value="GNVR"/>
    <property type="match status" value="1"/>
</dbReference>
<protein>
    <recommendedName>
        <fullName evidence="4">non-specific protein-tyrosine kinase</fullName>
        <ecNumber evidence="4">2.7.10.2</ecNumber>
    </recommendedName>
</protein>
<dbReference type="InterPro" id="IPR003856">
    <property type="entry name" value="LPS_length_determ_N"/>
</dbReference>
<dbReference type="Pfam" id="PF13614">
    <property type="entry name" value="AAA_31"/>
    <property type="match status" value="1"/>
</dbReference>
<dbReference type="CDD" id="cd05387">
    <property type="entry name" value="BY-kinase"/>
    <property type="match status" value="1"/>
</dbReference>
<comment type="subcellular location">
    <subcellularLocation>
        <location evidence="1">Cell inner membrane</location>
        <topology evidence="1">Multi-pass membrane protein</topology>
    </subcellularLocation>
</comment>
<evidence type="ECO:0000256" key="9">
    <source>
        <dbReference type="ARBA" id="ARBA00022741"/>
    </source>
</evidence>
<keyword evidence="10" id="KW-0418">Kinase</keyword>
<dbReference type="NCBIfam" id="TIGR01007">
    <property type="entry name" value="eps_fam"/>
    <property type="match status" value="1"/>
</dbReference>
<dbReference type="Gene3D" id="1.10.287.1490">
    <property type="match status" value="1"/>
</dbReference>
<evidence type="ECO:0000256" key="11">
    <source>
        <dbReference type="ARBA" id="ARBA00022840"/>
    </source>
</evidence>
<keyword evidence="5" id="KW-1003">Cell membrane</keyword>
<feature type="domain" description="AAA" evidence="19">
    <location>
        <begin position="566"/>
        <end position="715"/>
    </location>
</feature>
<dbReference type="Proteomes" id="UP001597108">
    <property type="component" value="Unassembled WGS sequence"/>
</dbReference>
<dbReference type="EC" id="2.7.10.2" evidence="4"/>
<dbReference type="SUPFAM" id="SSF52540">
    <property type="entry name" value="P-loop containing nucleoside triphosphate hydrolases"/>
    <property type="match status" value="1"/>
</dbReference>
<dbReference type="InterPro" id="IPR025669">
    <property type="entry name" value="AAA_dom"/>
</dbReference>
<feature type="domain" description="Polysaccharide chain length determinant N-terminal" evidence="18">
    <location>
        <begin position="24"/>
        <end position="114"/>
    </location>
</feature>
<name>A0ABW3ISS7_9RHOB</name>
<reference evidence="22" key="1">
    <citation type="journal article" date="2019" name="Int. J. Syst. Evol. Microbiol.">
        <title>The Global Catalogue of Microorganisms (GCM) 10K type strain sequencing project: providing services to taxonomists for standard genome sequencing and annotation.</title>
        <authorList>
            <consortium name="The Broad Institute Genomics Platform"/>
            <consortium name="The Broad Institute Genome Sequencing Center for Infectious Disease"/>
            <person name="Wu L."/>
            <person name="Ma J."/>
        </authorList>
    </citation>
    <scope>NUCLEOTIDE SEQUENCE [LARGE SCALE GENOMIC DNA]</scope>
    <source>
        <strain evidence="22">CCUG 60524</strain>
    </source>
</reference>
<comment type="similarity">
    <text evidence="3">Belongs to the etk/wzc family.</text>
</comment>
<evidence type="ECO:0000259" key="18">
    <source>
        <dbReference type="Pfam" id="PF02706"/>
    </source>
</evidence>
<evidence type="ECO:0000256" key="10">
    <source>
        <dbReference type="ARBA" id="ARBA00022777"/>
    </source>
</evidence>
<comment type="similarity">
    <text evidence="2">Belongs to the CpsD/CapB family.</text>
</comment>
<feature type="coiled-coil region" evidence="16">
    <location>
        <begin position="350"/>
        <end position="430"/>
    </location>
</feature>
<comment type="catalytic activity">
    <reaction evidence="15">
        <text>L-tyrosyl-[protein] + ATP = O-phospho-L-tyrosyl-[protein] + ADP + H(+)</text>
        <dbReference type="Rhea" id="RHEA:10596"/>
        <dbReference type="Rhea" id="RHEA-COMP:10136"/>
        <dbReference type="Rhea" id="RHEA-COMP:20101"/>
        <dbReference type="ChEBI" id="CHEBI:15378"/>
        <dbReference type="ChEBI" id="CHEBI:30616"/>
        <dbReference type="ChEBI" id="CHEBI:46858"/>
        <dbReference type="ChEBI" id="CHEBI:61978"/>
        <dbReference type="ChEBI" id="CHEBI:456216"/>
        <dbReference type="EC" id="2.7.10.2"/>
    </reaction>
</comment>
<keyword evidence="9" id="KW-0547">Nucleotide-binding</keyword>
<keyword evidence="14" id="KW-0829">Tyrosine-protein kinase</keyword>
<keyword evidence="22" id="KW-1185">Reference proteome</keyword>
<dbReference type="EMBL" id="JBHTJT010000032">
    <property type="protein sequence ID" value="MFD0981046.1"/>
    <property type="molecule type" value="Genomic_DNA"/>
</dbReference>
<dbReference type="RefSeq" id="WP_386075798.1">
    <property type="nucleotide sequence ID" value="NZ_JBHTJT010000032.1"/>
</dbReference>
<organism evidence="21 22">
    <name type="scientific">Tropicimonas aquimaris</name>
    <dbReference type="NCBI Taxonomy" id="914152"/>
    <lineage>
        <taxon>Bacteria</taxon>
        <taxon>Pseudomonadati</taxon>
        <taxon>Pseudomonadota</taxon>
        <taxon>Alphaproteobacteria</taxon>
        <taxon>Rhodobacterales</taxon>
        <taxon>Roseobacteraceae</taxon>
        <taxon>Tropicimonas</taxon>
    </lineage>
</organism>
<evidence type="ECO:0000259" key="20">
    <source>
        <dbReference type="Pfam" id="PF13807"/>
    </source>
</evidence>
<dbReference type="PANTHER" id="PTHR32309">
    <property type="entry name" value="TYROSINE-PROTEIN KINASE"/>
    <property type="match status" value="1"/>
</dbReference>
<feature type="domain" description="Tyrosine-protein kinase G-rich" evidence="20">
    <location>
        <begin position="410"/>
        <end position="483"/>
    </location>
</feature>
<keyword evidence="8 17" id="KW-0812">Transmembrane</keyword>
<evidence type="ECO:0000256" key="7">
    <source>
        <dbReference type="ARBA" id="ARBA00022679"/>
    </source>
</evidence>
<proteinExistence type="inferred from homology"/>
<dbReference type="PANTHER" id="PTHR32309:SF13">
    <property type="entry name" value="FERRIC ENTEROBACTIN TRANSPORT PROTEIN FEPE"/>
    <property type="match status" value="1"/>
</dbReference>
<dbReference type="Gene3D" id="3.40.50.300">
    <property type="entry name" value="P-loop containing nucleotide triphosphate hydrolases"/>
    <property type="match status" value="1"/>
</dbReference>
<keyword evidence="13 17" id="KW-0472">Membrane</keyword>
<evidence type="ECO:0000256" key="14">
    <source>
        <dbReference type="ARBA" id="ARBA00023137"/>
    </source>
</evidence>
<keyword evidence="12 17" id="KW-1133">Transmembrane helix</keyword>
<keyword evidence="6" id="KW-0997">Cell inner membrane</keyword>
<evidence type="ECO:0000256" key="12">
    <source>
        <dbReference type="ARBA" id="ARBA00022989"/>
    </source>
</evidence>
<dbReference type="InterPro" id="IPR050445">
    <property type="entry name" value="Bact_polysacc_biosynth/exp"/>
</dbReference>
<evidence type="ECO:0000256" key="8">
    <source>
        <dbReference type="ARBA" id="ARBA00022692"/>
    </source>
</evidence>
<evidence type="ECO:0000256" key="3">
    <source>
        <dbReference type="ARBA" id="ARBA00008883"/>
    </source>
</evidence>
<evidence type="ECO:0000256" key="6">
    <source>
        <dbReference type="ARBA" id="ARBA00022519"/>
    </source>
</evidence>
<evidence type="ECO:0000259" key="19">
    <source>
        <dbReference type="Pfam" id="PF13614"/>
    </source>
</evidence>
<evidence type="ECO:0000313" key="21">
    <source>
        <dbReference type="EMBL" id="MFD0981046.1"/>
    </source>
</evidence>
<keyword evidence="16" id="KW-0175">Coiled coil</keyword>
<feature type="transmembrane region" description="Helical" evidence="17">
    <location>
        <begin position="38"/>
        <end position="55"/>
    </location>
</feature>
<evidence type="ECO:0000256" key="13">
    <source>
        <dbReference type="ARBA" id="ARBA00023136"/>
    </source>
</evidence>
<evidence type="ECO:0000256" key="5">
    <source>
        <dbReference type="ARBA" id="ARBA00022475"/>
    </source>
</evidence>
<gene>
    <name evidence="21" type="ORF">ACFQ2S_15485</name>
</gene>
<keyword evidence="7" id="KW-0808">Transferase</keyword>
<comment type="caution">
    <text evidence="21">The sequence shown here is derived from an EMBL/GenBank/DDBJ whole genome shotgun (WGS) entry which is preliminary data.</text>
</comment>